<evidence type="ECO:0000256" key="1">
    <source>
        <dbReference type="ARBA" id="ARBA00009759"/>
    </source>
</evidence>
<dbReference type="Proteomes" id="UP000664779">
    <property type="component" value="Unassembled WGS sequence"/>
</dbReference>
<feature type="binding site" evidence="4">
    <location>
        <position position="78"/>
    </location>
    <ligand>
        <name>Mg(2+)</name>
        <dbReference type="ChEBI" id="CHEBI:18420"/>
        <label>1</label>
        <note>catalytic</note>
    </ligand>
</feature>
<dbReference type="SUPFAM" id="SSF56655">
    <property type="entry name" value="Carbohydrate phosphatase"/>
    <property type="match status" value="1"/>
</dbReference>
<dbReference type="AlphaFoldDB" id="A0A939J5J1"/>
<feature type="binding site" evidence="4">
    <location>
        <position position="99"/>
    </location>
    <ligand>
        <name>Mg(2+)</name>
        <dbReference type="ChEBI" id="CHEBI:18420"/>
        <label>1</label>
        <note>catalytic</note>
    </ligand>
</feature>
<evidence type="ECO:0000256" key="2">
    <source>
        <dbReference type="ARBA" id="ARBA00022723"/>
    </source>
</evidence>
<proteinExistence type="inferred from homology"/>
<evidence type="ECO:0000256" key="3">
    <source>
        <dbReference type="ARBA" id="ARBA00022842"/>
    </source>
</evidence>
<evidence type="ECO:0000256" key="4">
    <source>
        <dbReference type="PIRSR" id="PIRSR600760-2"/>
    </source>
</evidence>
<sequence>MPEADRTEAQIADLKADLALLEGAARQAGALALGYFGRDPRNWLKEGKSPVSEADLAVDKLLAEVLLRARPDYGWLSEETADTPDRLSRSRAFIVDPIDGTRAFLAGGEEWTIALAVVEDGMPQTGAVFCPVRDEMFLAARGLGVTLNGAPIQASDRPSVQGASLTGPHSIVANAGVQAAGFERSENLRSLAYRIAMVAVGRVDVAAARPNANDWDLAAADLLVQEAGGRLTDFTGAGLMYNQRSTRHPALLAAPLQLVDPARAVLSEQVG</sequence>
<comment type="caution">
    <text evidence="5">The sequence shown here is derived from an EMBL/GenBank/DDBJ whole genome shotgun (WGS) entry which is preliminary data.</text>
</comment>
<dbReference type="EMBL" id="JAFLNF010000004">
    <property type="protein sequence ID" value="MBO0345875.1"/>
    <property type="molecule type" value="Genomic_DNA"/>
</dbReference>
<dbReference type="GO" id="GO:0006020">
    <property type="term" value="P:inositol metabolic process"/>
    <property type="evidence" value="ECO:0007669"/>
    <property type="project" value="TreeGrafter"/>
</dbReference>
<dbReference type="PANTHER" id="PTHR20854">
    <property type="entry name" value="INOSITOL MONOPHOSPHATASE"/>
    <property type="match status" value="1"/>
</dbReference>
<dbReference type="GO" id="GO:0008934">
    <property type="term" value="F:inositol monophosphate 1-phosphatase activity"/>
    <property type="evidence" value="ECO:0007669"/>
    <property type="project" value="TreeGrafter"/>
</dbReference>
<dbReference type="PROSITE" id="PS00630">
    <property type="entry name" value="IMP_2"/>
    <property type="match status" value="1"/>
</dbReference>
<dbReference type="Gene3D" id="3.30.540.10">
    <property type="entry name" value="Fructose-1,6-Bisphosphatase, subunit A, domain 1"/>
    <property type="match status" value="1"/>
</dbReference>
<dbReference type="InterPro" id="IPR020550">
    <property type="entry name" value="Inositol_monophosphatase_CS"/>
</dbReference>
<name>A0A939J5J1_9HYPH</name>
<evidence type="ECO:0000313" key="6">
    <source>
        <dbReference type="Proteomes" id="UP000664779"/>
    </source>
</evidence>
<reference evidence="5" key="1">
    <citation type="submission" date="2021-03" db="EMBL/GenBank/DDBJ databases">
        <title>Roseibium sp. CAU 1637 isolated from Incheon.</title>
        <authorList>
            <person name="Kim W."/>
        </authorList>
    </citation>
    <scope>NUCLEOTIDE SEQUENCE</scope>
    <source>
        <strain evidence="5">CAU 1637</strain>
    </source>
</reference>
<evidence type="ECO:0000313" key="5">
    <source>
        <dbReference type="EMBL" id="MBO0345875.1"/>
    </source>
</evidence>
<dbReference type="CDD" id="cd01638">
    <property type="entry name" value="CysQ"/>
    <property type="match status" value="1"/>
</dbReference>
<feature type="binding site" evidence="4">
    <location>
        <position position="216"/>
    </location>
    <ligand>
        <name>Mg(2+)</name>
        <dbReference type="ChEBI" id="CHEBI:18420"/>
        <label>1</label>
        <note>catalytic</note>
    </ligand>
</feature>
<comment type="cofactor">
    <cofactor evidence="4">
        <name>Mg(2+)</name>
        <dbReference type="ChEBI" id="CHEBI:18420"/>
    </cofactor>
</comment>
<keyword evidence="2 4" id="KW-0479">Metal-binding</keyword>
<accession>A0A939J5J1</accession>
<dbReference type="Pfam" id="PF00459">
    <property type="entry name" value="Inositol_P"/>
    <property type="match status" value="1"/>
</dbReference>
<dbReference type="GO" id="GO:0046872">
    <property type="term" value="F:metal ion binding"/>
    <property type="evidence" value="ECO:0007669"/>
    <property type="project" value="UniProtKB-KW"/>
</dbReference>
<dbReference type="PANTHER" id="PTHR20854:SF4">
    <property type="entry name" value="INOSITOL-1-MONOPHOSPHATASE-RELATED"/>
    <property type="match status" value="1"/>
</dbReference>
<comment type="similarity">
    <text evidence="1">Belongs to the inositol monophosphatase superfamily.</text>
</comment>
<gene>
    <name evidence="5" type="ORF">J0X15_11645</name>
</gene>
<dbReference type="GO" id="GO:0046854">
    <property type="term" value="P:phosphatidylinositol phosphate biosynthetic process"/>
    <property type="evidence" value="ECO:0007669"/>
    <property type="project" value="InterPro"/>
</dbReference>
<feature type="binding site" evidence="4">
    <location>
        <position position="98"/>
    </location>
    <ligand>
        <name>Mg(2+)</name>
        <dbReference type="ChEBI" id="CHEBI:18420"/>
        <label>1</label>
        <note>catalytic</note>
    </ligand>
</feature>
<dbReference type="PRINTS" id="PR00377">
    <property type="entry name" value="IMPHPHTASES"/>
</dbReference>
<dbReference type="RefSeq" id="WP_206940834.1">
    <property type="nucleotide sequence ID" value="NZ_JAFLNF010000004.1"/>
</dbReference>
<dbReference type="Gene3D" id="3.40.190.80">
    <property type="match status" value="1"/>
</dbReference>
<keyword evidence="3 4" id="KW-0460">Magnesium</keyword>
<organism evidence="5 6">
    <name type="scientific">Roseibium limicola</name>
    <dbReference type="NCBI Taxonomy" id="2816037"/>
    <lineage>
        <taxon>Bacteria</taxon>
        <taxon>Pseudomonadati</taxon>
        <taxon>Pseudomonadota</taxon>
        <taxon>Alphaproteobacteria</taxon>
        <taxon>Hyphomicrobiales</taxon>
        <taxon>Stappiaceae</taxon>
        <taxon>Roseibium</taxon>
    </lineage>
</organism>
<keyword evidence="6" id="KW-1185">Reference proteome</keyword>
<dbReference type="InterPro" id="IPR000760">
    <property type="entry name" value="Inositol_monophosphatase-like"/>
</dbReference>
<protein>
    <submittedName>
        <fullName evidence="5">3'(2'),5'-bisphosphate nucleotidase CysQ</fullName>
    </submittedName>
</protein>
<feature type="binding site" evidence="4">
    <location>
        <position position="96"/>
    </location>
    <ligand>
        <name>Mg(2+)</name>
        <dbReference type="ChEBI" id="CHEBI:18420"/>
        <label>1</label>
        <note>catalytic</note>
    </ligand>
</feature>
<dbReference type="GO" id="GO:0007165">
    <property type="term" value="P:signal transduction"/>
    <property type="evidence" value="ECO:0007669"/>
    <property type="project" value="TreeGrafter"/>
</dbReference>